<evidence type="ECO:0008006" key="4">
    <source>
        <dbReference type="Google" id="ProtNLM"/>
    </source>
</evidence>
<dbReference type="RefSeq" id="WP_105246649.1">
    <property type="nucleotide sequence ID" value="NZ_PSZM01000036.1"/>
</dbReference>
<evidence type="ECO:0000256" key="1">
    <source>
        <dbReference type="SAM" id="MobiDB-lite"/>
    </source>
</evidence>
<dbReference type="Proteomes" id="UP000238042">
    <property type="component" value="Unassembled WGS sequence"/>
</dbReference>
<protein>
    <recommendedName>
        <fullName evidence="4">DUF3127 domain-containing protein</fullName>
    </recommendedName>
</protein>
<dbReference type="Pfam" id="PF11325">
    <property type="entry name" value="DUF3127"/>
    <property type="match status" value="1"/>
</dbReference>
<accession>A0A2S8AE56</accession>
<sequence>MEIAGKIKLISDIQTFDSGFKKREVVITTEEQYPQHILVELLGDRTEIINPFKVGDDVKISINIRGREWVNPQGETKYFNSLTGWRIEKLQSETFSQQPNNPLSQQIPNSTSPISPVIEDEDDDLPF</sequence>
<feature type="compositionally biased region" description="Acidic residues" evidence="1">
    <location>
        <begin position="118"/>
        <end position="127"/>
    </location>
</feature>
<evidence type="ECO:0000313" key="2">
    <source>
        <dbReference type="EMBL" id="PQL93245.1"/>
    </source>
</evidence>
<dbReference type="InterPro" id="IPR012340">
    <property type="entry name" value="NA-bd_OB-fold"/>
</dbReference>
<feature type="region of interest" description="Disordered" evidence="1">
    <location>
        <begin position="93"/>
        <end position="127"/>
    </location>
</feature>
<dbReference type="AlphaFoldDB" id="A0A2S8AE56"/>
<feature type="compositionally biased region" description="Polar residues" evidence="1">
    <location>
        <begin position="93"/>
        <end position="114"/>
    </location>
</feature>
<keyword evidence="3" id="KW-1185">Reference proteome</keyword>
<dbReference type="SUPFAM" id="SSF50249">
    <property type="entry name" value="Nucleic acid-binding proteins"/>
    <property type="match status" value="1"/>
</dbReference>
<organism evidence="2 3">
    <name type="scientific">Apibacter adventoris</name>
    <dbReference type="NCBI Taxonomy" id="1679466"/>
    <lineage>
        <taxon>Bacteria</taxon>
        <taxon>Pseudomonadati</taxon>
        <taxon>Bacteroidota</taxon>
        <taxon>Flavobacteriia</taxon>
        <taxon>Flavobacteriales</taxon>
        <taxon>Weeksellaceae</taxon>
        <taxon>Apibacter</taxon>
    </lineage>
</organism>
<dbReference type="OrthoDB" id="598142at2"/>
<dbReference type="EMBL" id="PSZM01000036">
    <property type="protein sequence ID" value="PQL93245.1"/>
    <property type="molecule type" value="Genomic_DNA"/>
</dbReference>
<dbReference type="InterPro" id="IPR021474">
    <property type="entry name" value="DUF3127"/>
</dbReference>
<reference evidence="2 3" key="1">
    <citation type="submission" date="2018-02" db="EMBL/GenBank/DDBJ databases">
        <title>Genome sequences of Apibacter spp., gut symbionts of Asian honey bees.</title>
        <authorList>
            <person name="Kwong W.K."/>
            <person name="Steele M.I."/>
            <person name="Moran N.A."/>
        </authorList>
    </citation>
    <scope>NUCLEOTIDE SEQUENCE [LARGE SCALE GENOMIC DNA]</scope>
    <source>
        <strain evidence="3">wkB301</strain>
    </source>
</reference>
<comment type="caution">
    <text evidence="2">The sequence shown here is derived from an EMBL/GenBank/DDBJ whole genome shotgun (WGS) entry which is preliminary data.</text>
</comment>
<evidence type="ECO:0000313" key="3">
    <source>
        <dbReference type="Proteomes" id="UP000238042"/>
    </source>
</evidence>
<proteinExistence type="predicted"/>
<name>A0A2S8AE56_9FLAO</name>
<gene>
    <name evidence="2" type="ORF">C4S77_05450</name>
</gene>